<proteinExistence type="predicted"/>
<evidence type="ECO:0008006" key="4">
    <source>
        <dbReference type="Google" id="ProtNLM"/>
    </source>
</evidence>
<feature type="compositionally biased region" description="Polar residues" evidence="1">
    <location>
        <begin position="211"/>
        <end position="230"/>
    </location>
</feature>
<evidence type="ECO:0000313" key="3">
    <source>
        <dbReference type="Proteomes" id="UP001583177"/>
    </source>
</evidence>
<keyword evidence="3" id="KW-1185">Reference proteome</keyword>
<organism evidence="2 3">
    <name type="scientific">Diaporthe australafricana</name>
    <dbReference type="NCBI Taxonomy" id="127596"/>
    <lineage>
        <taxon>Eukaryota</taxon>
        <taxon>Fungi</taxon>
        <taxon>Dikarya</taxon>
        <taxon>Ascomycota</taxon>
        <taxon>Pezizomycotina</taxon>
        <taxon>Sordariomycetes</taxon>
        <taxon>Sordariomycetidae</taxon>
        <taxon>Diaporthales</taxon>
        <taxon>Diaporthaceae</taxon>
        <taxon>Diaporthe</taxon>
    </lineage>
</organism>
<name>A0ABR3WJA3_9PEZI</name>
<gene>
    <name evidence="2" type="ORF">Daus18300_008247</name>
</gene>
<sequence>MGQKPPHDLWFSGGSPLHPSQLCTRQQRFLRLTVRTRLFESAKPSTHYWFSSDMEWWFSVAKQVLDDIHLLLTRQSPADKARLCEVFLCRDLVRGPWNDKTWLSHFIHRYYTTEGTILYPFRNQVDKHLKNLPDTLRFDIFLLQCWSKMTLSPEQKRTFETIYEMNDEAMGGCMKTMQAYIERTRDTTINPNRLAPSSPGAISHIPRRPTSPETAARPQTSTIEQGSSQI</sequence>
<accession>A0ABR3WJA3</accession>
<dbReference type="EMBL" id="JAWRVE010000076">
    <property type="protein sequence ID" value="KAL1862917.1"/>
    <property type="molecule type" value="Genomic_DNA"/>
</dbReference>
<evidence type="ECO:0000313" key="2">
    <source>
        <dbReference type="EMBL" id="KAL1862917.1"/>
    </source>
</evidence>
<protein>
    <recommendedName>
        <fullName evidence="4">Transposase</fullName>
    </recommendedName>
</protein>
<comment type="caution">
    <text evidence="2">The sequence shown here is derived from an EMBL/GenBank/DDBJ whole genome shotgun (WGS) entry which is preliminary data.</text>
</comment>
<feature type="region of interest" description="Disordered" evidence="1">
    <location>
        <begin position="187"/>
        <end position="230"/>
    </location>
</feature>
<reference evidence="2 3" key="1">
    <citation type="journal article" date="2024" name="IMA Fungus">
        <title>IMA Genome - F19 : A genome assembly and annotation guide to empower mycologists, including annotated draft genome sequences of Ceratocystis pirilliformis, Diaporthe australafricana, Fusarium ophioides, Paecilomyces lecythidis, and Sporothrix stenoceras.</title>
        <authorList>
            <person name="Aylward J."/>
            <person name="Wilson A.M."/>
            <person name="Visagie C.M."/>
            <person name="Spraker J."/>
            <person name="Barnes I."/>
            <person name="Buitendag C."/>
            <person name="Ceriani C."/>
            <person name="Del Mar Angel L."/>
            <person name="du Plessis D."/>
            <person name="Fuchs T."/>
            <person name="Gasser K."/>
            <person name="Kramer D."/>
            <person name="Li W."/>
            <person name="Munsamy K."/>
            <person name="Piso A."/>
            <person name="Price J.L."/>
            <person name="Sonnekus B."/>
            <person name="Thomas C."/>
            <person name="van der Nest A."/>
            <person name="van Dijk A."/>
            <person name="van Heerden A."/>
            <person name="van Vuuren N."/>
            <person name="Yilmaz N."/>
            <person name="Duong T.A."/>
            <person name="van der Merwe N.A."/>
            <person name="Wingfield M.J."/>
            <person name="Wingfield B.D."/>
        </authorList>
    </citation>
    <scope>NUCLEOTIDE SEQUENCE [LARGE SCALE GENOMIC DNA]</scope>
    <source>
        <strain evidence="2 3">CMW 18300</strain>
    </source>
</reference>
<dbReference type="Proteomes" id="UP001583177">
    <property type="component" value="Unassembled WGS sequence"/>
</dbReference>
<evidence type="ECO:0000256" key="1">
    <source>
        <dbReference type="SAM" id="MobiDB-lite"/>
    </source>
</evidence>